<evidence type="ECO:0000256" key="1">
    <source>
        <dbReference type="SAM" id="SignalP"/>
    </source>
</evidence>
<evidence type="ECO:0000313" key="2">
    <source>
        <dbReference type="EMBL" id="KAG0145958.1"/>
    </source>
</evidence>
<keyword evidence="1" id="KW-0732">Signal</keyword>
<name>A0A9P6TCT3_9BASI</name>
<evidence type="ECO:0000313" key="3">
    <source>
        <dbReference type="Proteomes" id="UP000886653"/>
    </source>
</evidence>
<gene>
    <name evidence="2" type="ORF">CROQUDRAFT_658066</name>
</gene>
<organism evidence="2 3">
    <name type="scientific">Cronartium quercuum f. sp. fusiforme G11</name>
    <dbReference type="NCBI Taxonomy" id="708437"/>
    <lineage>
        <taxon>Eukaryota</taxon>
        <taxon>Fungi</taxon>
        <taxon>Dikarya</taxon>
        <taxon>Basidiomycota</taxon>
        <taxon>Pucciniomycotina</taxon>
        <taxon>Pucciniomycetes</taxon>
        <taxon>Pucciniales</taxon>
        <taxon>Coleosporiaceae</taxon>
        <taxon>Cronartium</taxon>
    </lineage>
</organism>
<dbReference type="Proteomes" id="UP000886653">
    <property type="component" value="Unassembled WGS sequence"/>
</dbReference>
<dbReference type="EMBL" id="MU167268">
    <property type="protein sequence ID" value="KAG0145958.1"/>
    <property type="molecule type" value="Genomic_DNA"/>
</dbReference>
<proteinExistence type="predicted"/>
<feature type="signal peptide" evidence="1">
    <location>
        <begin position="1"/>
        <end position="24"/>
    </location>
</feature>
<feature type="chain" id="PRO_5040468264" evidence="1">
    <location>
        <begin position="25"/>
        <end position="135"/>
    </location>
</feature>
<comment type="caution">
    <text evidence="2">The sequence shown here is derived from an EMBL/GenBank/DDBJ whole genome shotgun (WGS) entry which is preliminary data.</text>
</comment>
<sequence length="135" mass="14930">MFNFRFIALIGFYLLAFSAQQSKALQCYLGNVDWTECKSSAMATFATTYKNNVPYISYTRNIVMAACNQCSIKLDASPGFINIERQKVVEAINTLSLPSNCQASRAGWIIIQDSFNSMKNVNLTITSGASVVCKI</sequence>
<dbReference type="AlphaFoldDB" id="A0A9P6TCT3"/>
<reference evidence="2" key="1">
    <citation type="submission" date="2013-11" db="EMBL/GenBank/DDBJ databases">
        <title>Genome sequence of the fusiform rust pathogen reveals effectors for host alternation and coevolution with pine.</title>
        <authorList>
            <consortium name="DOE Joint Genome Institute"/>
            <person name="Smith K."/>
            <person name="Pendleton A."/>
            <person name="Kubisiak T."/>
            <person name="Anderson C."/>
            <person name="Salamov A."/>
            <person name="Aerts A."/>
            <person name="Riley R."/>
            <person name="Clum A."/>
            <person name="Lindquist E."/>
            <person name="Ence D."/>
            <person name="Campbell M."/>
            <person name="Kronenberg Z."/>
            <person name="Feau N."/>
            <person name="Dhillon B."/>
            <person name="Hamelin R."/>
            <person name="Burleigh J."/>
            <person name="Smith J."/>
            <person name="Yandell M."/>
            <person name="Nelson C."/>
            <person name="Grigoriev I."/>
            <person name="Davis J."/>
        </authorList>
    </citation>
    <scope>NUCLEOTIDE SEQUENCE</scope>
    <source>
        <strain evidence="2">G11</strain>
    </source>
</reference>
<accession>A0A9P6TCT3</accession>
<keyword evidence="3" id="KW-1185">Reference proteome</keyword>
<feature type="non-terminal residue" evidence="2">
    <location>
        <position position="135"/>
    </location>
</feature>
<protein>
    <submittedName>
        <fullName evidence="2">Uncharacterized protein</fullName>
    </submittedName>
</protein>